<proteinExistence type="predicted"/>
<dbReference type="InterPro" id="IPR023210">
    <property type="entry name" value="NADP_OxRdtase_dom"/>
</dbReference>
<evidence type="ECO:0000313" key="4">
    <source>
        <dbReference type="Proteomes" id="UP000295578"/>
    </source>
</evidence>
<keyword evidence="1" id="KW-0560">Oxidoreductase</keyword>
<dbReference type="Proteomes" id="UP000295578">
    <property type="component" value="Unassembled WGS sequence"/>
</dbReference>
<evidence type="ECO:0000256" key="1">
    <source>
        <dbReference type="ARBA" id="ARBA00023002"/>
    </source>
</evidence>
<dbReference type="GO" id="GO:0016491">
    <property type="term" value="F:oxidoreductase activity"/>
    <property type="evidence" value="ECO:0007669"/>
    <property type="project" value="UniProtKB-KW"/>
</dbReference>
<dbReference type="OrthoDB" id="9768793at2"/>
<dbReference type="PANTHER" id="PTHR43364:SF4">
    <property type="entry name" value="NAD(P)-LINKED OXIDOREDUCTASE SUPERFAMILY PROTEIN"/>
    <property type="match status" value="1"/>
</dbReference>
<dbReference type="Gene3D" id="3.20.20.100">
    <property type="entry name" value="NADP-dependent oxidoreductase domain"/>
    <property type="match status" value="1"/>
</dbReference>
<dbReference type="InterPro" id="IPR050523">
    <property type="entry name" value="AKR_Detox_Biosynth"/>
</dbReference>
<feature type="domain" description="NADP-dependent oxidoreductase" evidence="2">
    <location>
        <begin position="16"/>
        <end position="307"/>
    </location>
</feature>
<dbReference type="InterPro" id="IPR036812">
    <property type="entry name" value="NAD(P)_OxRdtase_dom_sf"/>
</dbReference>
<gene>
    <name evidence="3" type="ORF">E1293_40070</name>
</gene>
<dbReference type="EMBL" id="SMKY01000329">
    <property type="protein sequence ID" value="TDD65657.1"/>
    <property type="molecule type" value="Genomic_DNA"/>
</dbReference>
<dbReference type="PANTHER" id="PTHR43364">
    <property type="entry name" value="NADH-SPECIFIC METHYLGLYOXAL REDUCTASE-RELATED"/>
    <property type="match status" value="1"/>
</dbReference>
<comment type="caution">
    <text evidence="3">The sequence shown here is derived from an EMBL/GenBank/DDBJ whole genome shotgun (WGS) entry which is preliminary data.</text>
</comment>
<dbReference type="FunFam" id="3.20.20.100:FF:000004">
    <property type="entry name" value="Oxidoreductase, aldo/keto reductase"/>
    <property type="match status" value="1"/>
</dbReference>
<evidence type="ECO:0000259" key="2">
    <source>
        <dbReference type="Pfam" id="PF00248"/>
    </source>
</evidence>
<keyword evidence="4" id="KW-1185">Reference proteome</keyword>
<dbReference type="Pfam" id="PF00248">
    <property type="entry name" value="Aldo_ket_red"/>
    <property type="match status" value="1"/>
</dbReference>
<dbReference type="SUPFAM" id="SSF51430">
    <property type="entry name" value="NAD(P)-linked oxidoreductase"/>
    <property type="match status" value="1"/>
</dbReference>
<reference evidence="3 4" key="1">
    <citation type="submission" date="2019-03" db="EMBL/GenBank/DDBJ databases">
        <title>Draft genome sequences of novel Actinobacteria.</title>
        <authorList>
            <person name="Sahin N."/>
            <person name="Ay H."/>
            <person name="Saygin H."/>
        </authorList>
    </citation>
    <scope>NUCLEOTIDE SEQUENCE [LARGE SCALE GENOMIC DNA]</scope>
    <source>
        <strain evidence="3 4">DSM 45941</strain>
    </source>
</reference>
<name>A0A4V2YRL9_9ACTN</name>
<accession>A0A4V2YRL9</accession>
<sequence>MNYRTFGRSGLRVSELFLGAMTFGENWGWGASLDECRKMIDMYADAGGNVIDTANNYTDGASEQIVGELLRTRRDRFVLSSKYTLTLDPADPNASGNHRKSLRRLLDQSLSRLNTDRIDLLWVHIWDSLTPIEETMRALDDAVRAGKVLYVGISDTPAWVVSRANTLAALRGWSPFIGIQVPYSLVQRDIERELLPMADELSLSVAAWSPLGAGRLTGKFTRGSDGGPSRTDRDDVSERDLTIAREVDAVADDLGVTSSQVALAWTMAHRPSVHPIVGARRLEQLSDNLAATDVALPDEALRRLDEAGAIELGFPHDFIASTRNFVYGSVADRVANR</sequence>
<evidence type="ECO:0000313" key="3">
    <source>
        <dbReference type="EMBL" id="TDD65657.1"/>
    </source>
</evidence>
<dbReference type="CDD" id="cd19080">
    <property type="entry name" value="AKR_AKR9A_9B"/>
    <property type="match status" value="1"/>
</dbReference>
<dbReference type="GO" id="GO:0005829">
    <property type="term" value="C:cytosol"/>
    <property type="evidence" value="ECO:0007669"/>
    <property type="project" value="TreeGrafter"/>
</dbReference>
<organism evidence="3 4">
    <name type="scientific">Actinomadura darangshiensis</name>
    <dbReference type="NCBI Taxonomy" id="705336"/>
    <lineage>
        <taxon>Bacteria</taxon>
        <taxon>Bacillati</taxon>
        <taxon>Actinomycetota</taxon>
        <taxon>Actinomycetes</taxon>
        <taxon>Streptosporangiales</taxon>
        <taxon>Thermomonosporaceae</taxon>
        <taxon>Actinomadura</taxon>
    </lineage>
</organism>
<dbReference type="AlphaFoldDB" id="A0A4V2YRL9"/>
<protein>
    <submittedName>
        <fullName evidence="3">Aldo/keto reductase</fullName>
    </submittedName>
</protein>